<gene>
    <name evidence="1" type="ORF">KC01_LOCUS30282</name>
</gene>
<organism evidence="1 2">
    <name type="scientific">Knipowitschia caucasica</name>
    <name type="common">Caucasian dwarf goby</name>
    <name type="synonym">Pomatoschistus caucasicus</name>
    <dbReference type="NCBI Taxonomy" id="637954"/>
    <lineage>
        <taxon>Eukaryota</taxon>
        <taxon>Metazoa</taxon>
        <taxon>Chordata</taxon>
        <taxon>Craniata</taxon>
        <taxon>Vertebrata</taxon>
        <taxon>Euteleostomi</taxon>
        <taxon>Actinopterygii</taxon>
        <taxon>Neopterygii</taxon>
        <taxon>Teleostei</taxon>
        <taxon>Neoteleostei</taxon>
        <taxon>Acanthomorphata</taxon>
        <taxon>Gobiaria</taxon>
        <taxon>Gobiiformes</taxon>
        <taxon>Gobioidei</taxon>
        <taxon>Gobiidae</taxon>
        <taxon>Gobiinae</taxon>
        <taxon>Knipowitschia</taxon>
    </lineage>
</organism>
<sequence>MSELPKERVEISEPFTYSGMDCFGPFVTKQGRKEHKSQIDSVLITVCGSQIDSVLITVCGSQIDSGVDHSMWQSDRLCVDHIRSTLGLITVCGSQIDSGVDHSSGSQIDSGVDHSMWQSDRLWG</sequence>
<reference evidence="1 2" key="1">
    <citation type="submission" date="2024-04" db="EMBL/GenBank/DDBJ databases">
        <authorList>
            <person name="Waldvogel A.-M."/>
            <person name="Schoenle A."/>
        </authorList>
    </citation>
    <scope>NUCLEOTIDE SEQUENCE [LARGE SCALE GENOMIC DNA]</scope>
</reference>
<evidence type="ECO:0000313" key="2">
    <source>
        <dbReference type="Proteomes" id="UP001497482"/>
    </source>
</evidence>
<dbReference type="EMBL" id="OZ035825">
    <property type="protein sequence ID" value="CAL1602521.1"/>
    <property type="molecule type" value="Genomic_DNA"/>
</dbReference>
<dbReference type="Proteomes" id="UP001497482">
    <property type="component" value="Chromosome 3"/>
</dbReference>
<accession>A0AAV2LKH2</accession>
<protein>
    <submittedName>
        <fullName evidence="1">Uncharacterized protein</fullName>
    </submittedName>
</protein>
<proteinExistence type="predicted"/>
<keyword evidence="2" id="KW-1185">Reference proteome</keyword>
<dbReference type="AlphaFoldDB" id="A0AAV2LKH2"/>
<evidence type="ECO:0000313" key="1">
    <source>
        <dbReference type="EMBL" id="CAL1602521.1"/>
    </source>
</evidence>
<name>A0AAV2LKH2_KNICA</name>